<evidence type="ECO:0000313" key="2">
    <source>
        <dbReference type="EMBL" id="KMP07204.1"/>
    </source>
</evidence>
<evidence type="ECO:0000256" key="1">
    <source>
        <dbReference type="SAM" id="MobiDB-lite"/>
    </source>
</evidence>
<dbReference type="AlphaFoldDB" id="A0A0J6YJD4"/>
<dbReference type="Proteomes" id="UP000054565">
    <property type="component" value="Unassembled WGS sequence"/>
</dbReference>
<name>A0A0J6YJD4_COCIT</name>
<evidence type="ECO:0000313" key="3">
    <source>
        <dbReference type="Proteomes" id="UP000054565"/>
    </source>
</evidence>
<organism evidence="2 3">
    <name type="scientific">Coccidioides immitis RMSCC 2394</name>
    <dbReference type="NCBI Taxonomy" id="404692"/>
    <lineage>
        <taxon>Eukaryota</taxon>
        <taxon>Fungi</taxon>
        <taxon>Dikarya</taxon>
        <taxon>Ascomycota</taxon>
        <taxon>Pezizomycotina</taxon>
        <taxon>Eurotiomycetes</taxon>
        <taxon>Eurotiomycetidae</taxon>
        <taxon>Onygenales</taxon>
        <taxon>Onygenaceae</taxon>
        <taxon>Coccidioides</taxon>
    </lineage>
</organism>
<protein>
    <submittedName>
        <fullName evidence="2">Uncharacterized protein</fullName>
    </submittedName>
</protein>
<gene>
    <name evidence="2" type="ORF">CIRG_06885</name>
</gene>
<feature type="region of interest" description="Disordered" evidence="1">
    <location>
        <begin position="40"/>
        <end position="72"/>
    </location>
</feature>
<feature type="compositionally biased region" description="Low complexity" evidence="1">
    <location>
        <begin position="48"/>
        <end position="58"/>
    </location>
</feature>
<reference evidence="3" key="1">
    <citation type="journal article" date="2010" name="Genome Res.">
        <title>Population genomic sequencing of Coccidioides fungi reveals recent hybridization and transposon control.</title>
        <authorList>
            <person name="Neafsey D.E."/>
            <person name="Barker B.M."/>
            <person name="Sharpton T.J."/>
            <person name="Stajich J.E."/>
            <person name="Park D.J."/>
            <person name="Whiston E."/>
            <person name="Hung C.-Y."/>
            <person name="McMahan C."/>
            <person name="White J."/>
            <person name="Sykes S."/>
            <person name="Heiman D."/>
            <person name="Young S."/>
            <person name="Zeng Q."/>
            <person name="Abouelleil A."/>
            <person name="Aftuck L."/>
            <person name="Bessette D."/>
            <person name="Brown A."/>
            <person name="FitzGerald M."/>
            <person name="Lui A."/>
            <person name="Macdonald J.P."/>
            <person name="Priest M."/>
            <person name="Orbach M.J."/>
            <person name="Galgiani J.N."/>
            <person name="Kirkland T.N."/>
            <person name="Cole G.T."/>
            <person name="Birren B.W."/>
            <person name="Henn M.R."/>
            <person name="Taylor J.W."/>
            <person name="Rounsley S.D."/>
        </authorList>
    </citation>
    <scope>NUCLEOTIDE SEQUENCE [LARGE SCALE GENOMIC DNA]</scope>
    <source>
        <strain evidence="3">RMSCC 2394</strain>
    </source>
</reference>
<proteinExistence type="predicted"/>
<sequence length="134" mass="14695">MANNTPPASTLDPNTINGTGWVQISRISAGSRILLCRQFESQQQPGGSTSTAASSTASQRAPQMPPRLGSRLQDRRFCITSIVIDPGKSRERSKNTLMIKHGSLLKPRSLFFRQSLAGRMSELPNQPTEFTYAC</sequence>
<accession>A0A0J6YJD4</accession>
<dbReference type="EMBL" id="DS028097">
    <property type="protein sequence ID" value="KMP07204.1"/>
    <property type="molecule type" value="Genomic_DNA"/>
</dbReference>